<dbReference type="Gene3D" id="3.40.1000.30">
    <property type="match status" value="1"/>
</dbReference>
<dbReference type="Proteomes" id="UP000824469">
    <property type="component" value="Unassembled WGS sequence"/>
</dbReference>
<sequence length="465" mass="53272">MKPESSQTRKRVVCSDSGRNPTKIFKTVECRDNNEPMEQKYKPISYFLQRVFSEEKENVKCDHDLLIIFVHAVMLELGFVRFDAHTSEACLGFDLPQRWSAKDLVSSIRYTLPQLLSCNADDRLSKHVENLELKFQLAGIFLVVDAKDSQCSRLWLEVEKFMPCIEHSILSVAEISSYRRRETLPKIRENFTEFGKDLEFMDRDRDFLKLCRDVKDGLCLPLLGDMSEKASLPLPPSLMTIPMDIRIKIMESLHGIDAAMLCCVCTEFRHLCSNDEFWKHKCIKFASYAFQDEDYRALGAQSWKDVFRLMWRDYSYHSCPSDFPYSPISFPYSPPSIGYLHNYPIYSPTDLPHLPTSSPYSPTSRGYPHNSPICSPADFSYSYTSSLYSPSSPRYPHSSPIYSSSPGYPHSSLIYSPSPILCPYSPDFPYSSTSSPFFPASLGHPHNSPIYSPSPILSPYSPYFT</sequence>
<organism evidence="2 3">
    <name type="scientific">Taxus chinensis</name>
    <name type="common">Chinese yew</name>
    <name type="synonym">Taxus wallichiana var. chinensis</name>
    <dbReference type="NCBI Taxonomy" id="29808"/>
    <lineage>
        <taxon>Eukaryota</taxon>
        <taxon>Viridiplantae</taxon>
        <taxon>Streptophyta</taxon>
        <taxon>Embryophyta</taxon>
        <taxon>Tracheophyta</taxon>
        <taxon>Spermatophyta</taxon>
        <taxon>Pinopsida</taxon>
        <taxon>Pinidae</taxon>
        <taxon>Conifers II</taxon>
        <taxon>Cupressales</taxon>
        <taxon>Taxaceae</taxon>
        <taxon>Taxus</taxon>
    </lineage>
</organism>
<proteinExistence type="predicted"/>
<protein>
    <recommendedName>
        <fullName evidence="1">F-box domain-containing protein</fullName>
    </recommendedName>
</protein>
<dbReference type="InterPro" id="IPR001810">
    <property type="entry name" value="F-box_dom"/>
</dbReference>
<dbReference type="Pfam" id="PF12937">
    <property type="entry name" value="F-box-like"/>
    <property type="match status" value="1"/>
</dbReference>
<dbReference type="EMBL" id="JAHRHJ020000005">
    <property type="protein sequence ID" value="KAH9314619.1"/>
    <property type="molecule type" value="Genomic_DNA"/>
</dbReference>
<dbReference type="InterPro" id="IPR036047">
    <property type="entry name" value="F-box-like_dom_sf"/>
</dbReference>
<reference evidence="2 3" key="1">
    <citation type="journal article" date="2021" name="Nat. Plants">
        <title>The Taxus genome provides insights into paclitaxel biosynthesis.</title>
        <authorList>
            <person name="Xiong X."/>
            <person name="Gou J."/>
            <person name="Liao Q."/>
            <person name="Li Y."/>
            <person name="Zhou Q."/>
            <person name="Bi G."/>
            <person name="Li C."/>
            <person name="Du R."/>
            <person name="Wang X."/>
            <person name="Sun T."/>
            <person name="Guo L."/>
            <person name="Liang H."/>
            <person name="Lu P."/>
            <person name="Wu Y."/>
            <person name="Zhang Z."/>
            <person name="Ro D.K."/>
            <person name="Shang Y."/>
            <person name="Huang S."/>
            <person name="Yan J."/>
        </authorList>
    </citation>
    <scope>NUCLEOTIDE SEQUENCE [LARGE SCALE GENOMIC DNA]</scope>
    <source>
        <strain evidence="2">Ta-2019</strain>
    </source>
</reference>
<evidence type="ECO:0000259" key="1">
    <source>
        <dbReference type="PROSITE" id="PS50181"/>
    </source>
</evidence>
<dbReference type="CDD" id="cd22165">
    <property type="entry name" value="F-box_AtSKIP22-like"/>
    <property type="match status" value="1"/>
</dbReference>
<dbReference type="AlphaFoldDB" id="A0AA38G1Q2"/>
<dbReference type="PROSITE" id="PS50181">
    <property type="entry name" value="FBOX"/>
    <property type="match status" value="1"/>
</dbReference>
<evidence type="ECO:0000313" key="3">
    <source>
        <dbReference type="Proteomes" id="UP000824469"/>
    </source>
</evidence>
<dbReference type="PANTHER" id="PTHR47602:SF2">
    <property type="entry name" value="F-BOX PROTEIN SKIP22"/>
    <property type="match status" value="1"/>
</dbReference>
<comment type="caution">
    <text evidence="2">The sequence shown here is derived from an EMBL/GenBank/DDBJ whole genome shotgun (WGS) entry which is preliminary data.</text>
</comment>
<dbReference type="SUPFAM" id="SSF81383">
    <property type="entry name" value="F-box domain"/>
    <property type="match status" value="1"/>
</dbReference>
<keyword evidence="3" id="KW-1185">Reference proteome</keyword>
<accession>A0AA38G1Q2</accession>
<dbReference type="Gene3D" id="1.20.1280.50">
    <property type="match status" value="1"/>
</dbReference>
<name>A0AA38G1Q2_TAXCH</name>
<gene>
    <name evidence="2" type="ORF">KI387_023246</name>
</gene>
<feature type="domain" description="F-box" evidence="1">
    <location>
        <begin position="235"/>
        <end position="281"/>
    </location>
</feature>
<evidence type="ECO:0000313" key="2">
    <source>
        <dbReference type="EMBL" id="KAH9314619.1"/>
    </source>
</evidence>
<dbReference type="PANTHER" id="PTHR47602">
    <property type="entry name" value="F-BOX PROTEIN SKIP22"/>
    <property type="match status" value="1"/>
</dbReference>